<protein>
    <submittedName>
        <fullName evidence="14">Histidine kinase</fullName>
    </submittedName>
</protein>
<dbReference type="PANTHER" id="PTHR34220:SF11">
    <property type="entry name" value="SENSOR PROTEIN KINASE HPTS"/>
    <property type="match status" value="1"/>
</dbReference>
<dbReference type="InterPro" id="IPR003660">
    <property type="entry name" value="HAMP_dom"/>
</dbReference>
<dbReference type="Proteomes" id="UP001165962">
    <property type="component" value="Unassembled WGS sequence"/>
</dbReference>
<dbReference type="PROSITE" id="PS50885">
    <property type="entry name" value="HAMP"/>
    <property type="match status" value="1"/>
</dbReference>
<comment type="subcellular location">
    <subcellularLocation>
        <location evidence="1">Cell membrane</location>
        <topology evidence="1">Multi-pass membrane protein</topology>
    </subcellularLocation>
</comment>
<keyword evidence="5 12" id="KW-0812">Transmembrane</keyword>
<keyword evidence="2" id="KW-1003">Cell membrane</keyword>
<dbReference type="InterPro" id="IPR003594">
    <property type="entry name" value="HATPase_dom"/>
</dbReference>
<feature type="transmembrane region" description="Helical" evidence="12">
    <location>
        <begin position="21"/>
        <end position="38"/>
    </location>
</feature>
<dbReference type="Pfam" id="PF02518">
    <property type="entry name" value="HATPase_c"/>
    <property type="match status" value="1"/>
</dbReference>
<dbReference type="RefSeq" id="WP_166152440.1">
    <property type="nucleotide sequence ID" value="NZ_JAAOIW010000007.1"/>
</dbReference>
<evidence type="ECO:0000256" key="2">
    <source>
        <dbReference type="ARBA" id="ARBA00022475"/>
    </source>
</evidence>
<keyword evidence="8" id="KW-0067">ATP-binding</keyword>
<dbReference type="Pfam" id="PF06580">
    <property type="entry name" value="His_kinase"/>
    <property type="match status" value="1"/>
</dbReference>
<evidence type="ECO:0000256" key="5">
    <source>
        <dbReference type="ARBA" id="ARBA00022692"/>
    </source>
</evidence>
<keyword evidence="4" id="KW-0808">Transferase</keyword>
<evidence type="ECO:0000256" key="8">
    <source>
        <dbReference type="ARBA" id="ARBA00022840"/>
    </source>
</evidence>
<evidence type="ECO:0000313" key="15">
    <source>
        <dbReference type="Proteomes" id="UP001165962"/>
    </source>
</evidence>
<dbReference type="Gene3D" id="3.30.450.20">
    <property type="entry name" value="PAS domain"/>
    <property type="match status" value="1"/>
</dbReference>
<evidence type="ECO:0000256" key="3">
    <source>
        <dbReference type="ARBA" id="ARBA00022553"/>
    </source>
</evidence>
<gene>
    <name evidence="14" type="ORF">G9U52_20220</name>
</gene>
<evidence type="ECO:0000256" key="10">
    <source>
        <dbReference type="ARBA" id="ARBA00023012"/>
    </source>
</evidence>
<dbReference type="Gene3D" id="6.10.340.10">
    <property type="match status" value="1"/>
</dbReference>
<reference evidence="14" key="1">
    <citation type="submission" date="2020-03" db="EMBL/GenBank/DDBJ databases">
        <title>Draft sequencing of Paenibacilllus sp. S3N08.</title>
        <authorList>
            <person name="Kim D.-U."/>
        </authorList>
    </citation>
    <scope>NUCLEOTIDE SEQUENCE</scope>
    <source>
        <strain evidence="14">S3N08</strain>
    </source>
</reference>
<evidence type="ECO:0000313" key="14">
    <source>
        <dbReference type="EMBL" id="NHN32170.1"/>
    </source>
</evidence>
<evidence type="ECO:0000256" key="12">
    <source>
        <dbReference type="SAM" id="Phobius"/>
    </source>
</evidence>
<keyword evidence="3" id="KW-0597">Phosphoprotein</keyword>
<organism evidence="14 15">
    <name type="scientific">Paenibacillus agricola</name>
    <dbReference type="NCBI Taxonomy" id="2716264"/>
    <lineage>
        <taxon>Bacteria</taxon>
        <taxon>Bacillati</taxon>
        <taxon>Bacillota</taxon>
        <taxon>Bacilli</taxon>
        <taxon>Bacillales</taxon>
        <taxon>Paenibacillaceae</taxon>
        <taxon>Paenibacillus</taxon>
    </lineage>
</organism>
<dbReference type="PANTHER" id="PTHR34220">
    <property type="entry name" value="SENSOR HISTIDINE KINASE YPDA"/>
    <property type="match status" value="1"/>
</dbReference>
<evidence type="ECO:0000259" key="13">
    <source>
        <dbReference type="PROSITE" id="PS50885"/>
    </source>
</evidence>
<dbReference type="InterPro" id="IPR036890">
    <property type="entry name" value="HATPase_C_sf"/>
</dbReference>
<evidence type="ECO:0000256" key="7">
    <source>
        <dbReference type="ARBA" id="ARBA00022777"/>
    </source>
</evidence>
<evidence type="ECO:0000256" key="11">
    <source>
        <dbReference type="ARBA" id="ARBA00023136"/>
    </source>
</evidence>
<dbReference type="SUPFAM" id="SSF55874">
    <property type="entry name" value="ATPase domain of HSP90 chaperone/DNA topoisomerase II/histidine kinase"/>
    <property type="match status" value="1"/>
</dbReference>
<dbReference type="CDD" id="cd06225">
    <property type="entry name" value="HAMP"/>
    <property type="match status" value="1"/>
</dbReference>
<dbReference type="InterPro" id="IPR010559">
    <property type="entry name" value="Sig_transdc_His_kin_internal"/>
</dbReference>
<feature type="domain" description="HAMP" evidence="13">
    <location>
        <begin position="344"/>
        <end position="396"/>
    </location>
</feature>
<sequence length="603" mass="69759">MKKLTHLFNYLGIKQRILLTYILLITIPIGVLGLNYFITTKNFVSDIVKNNLHEILVKNNESIDSKLERIKEYSLNFVIDANLEDLLSKTYNSADTYEVYELDHKINNILNKYFFASPDIYSVSLATSDYVFGNSSAAKDYIPKDTFNKTELYDSALAAEGKLTWVPTYNFVELFNQPEMEHVSFDYKYMFSAVKLVNSNTIKFRGTNGGRIAEHPVLLININDKFFDKIFKNNIPINHMDYFIVTKEGRIVTHPDKTKLGKYEQYPWLASIYEKKSGINVVEIDGKKMIVIYDTSKITDWVSIITMQENFLIQDVMPAIKYNLFSALAIVMIIPLLISYLLSGMIARPINSLTSAIRKMGRGNFDIKIPAEGSYEFKKLIHKFNSMNRRIQALIKENYKNTILKKEAEIKALNLQLNPHFMYNTLNIINLKLIRNGQDETSELIMSLSTMLKYSLKANDGVVLFYQDMEYTKCYIHIMSKRFENQFELKYSIDPRLYEYTVPKFFLQPLVENALIHGFQEMDQKGCLTITCWIEGDKRYYSVDDNGVGMTKEKIWKLLNTSQTSIGISNVRNRILIIYGEEYDINIQSEPSQGTKITIGLPL</sequence>
<dbReference type="SMART" id="SM00304">
    <property type="entry name" value="HAMP"/>
    <property type="match status" value="1"/>
</dbReference>
<feature type="transmembrane region" description="Helical" evidence="12">
    <location>
        <begin position="322"/>
        <end position="342"/>
    </location>
</feature>
<name>A0ABX0J9V3_9BACL</name>
<evidence type="ECO:0000256" key="1">
    <source>
        <dbReference type="ARBA" id="ARBA00004651"/>
    </source>
</evidence>
<keyword evidence="11 12" id="KW-0472">Membrane</keyword>
<keyword evidence="9 12" id="KW-1133">Transmembrane helix</keyword>
<accession>A0ABX0J9V3</accession>
<keyword evidence="7 14" id="KW-0418">Kinase</keyword>
<evidence type="ECO:0000256" key="9">
    <source>
        <dbReference type="ARBA" id="ARBA00022989"/>
    </source>
</evidence>
<dbReference type="InterPro" id="IPR050640">
    <property type="entry name" value="Bact_2-comp_sensor_kinase"/>
</dbReference>
<keyword evidence="10" id="KW-0902">Two-component regulatory system</keyword>
<comment type="caution">
    <text evidence="14">The sequence shown here is derived from an EMBL/GenBank/DDBJ whole genome shotgun (WGS) entry which is preliminary data.</text>
</comment>
<dbReference type="GO" id="GO:0016301">
    <property type="term" value="F:kinase activity"/>
    <property type="evidence" value="ECO:0007669"/>
    <property type="project" value="UniProtKB-KW"/>
</dbReference>
<evidence type="ECO:0000256" key="4">
    <source>
        <dbReference type="ARBA" id="ARBA00022679"/>
    </source>
</evidence>
<proteinExistence type="predicted"/>
<keyword evidence="6" id="KW-0547">Nucleotide-binding</keyword>
<dbReference type="EMBL" id="JAAOIW010000007">
    <property type="protein sequence ID" value="NHN32170.1"/>
    <property type="molecule type" value="Genomic_DNA"/>
</dbReference>
<dbReference type="Gene3D" id="3.30.565.10">
    <property type="entry name" value="Histidine kinase-like ATPase, C-terminal domain"/>
    <property type="match status" value="1"/>
</dbReference>
<dbReference type="CDD" id="cd12912">
    <property type="entry name" value="PDC2_MCP_like"/>
    <property type="match status" value="1"/>
</dbReference>
<keyword evidence="15" id="KW-1185">Reference proteome</keyword>
<dbReference type="Pfam" id="PF00672">
    <property type="entry name" value="HAMP"/>
    <property type="match status" value="1"/>
</dbReference>
<evidence type="ECO:0000256" key="6">
    <source>
        <dbReference type="ARBA" id="ARBA00022741"/>
    </source>
</evidence>
<dbReference type="SUPFAM" id="SSF158472">
    <property type="entry name" value="HAMP domain-like"/>
    <property type="match status" value="1"/>
</dbReference>